<dbReference type="PANTHER" id="PTHR47683">
    <property type="entry name" value="PSEUDOURIDINE SYNTHASE FAMILY PROTEIN-RELATED"/>
    <property type="match status" value="1"/>
</dbReference>
<feature type="domain" description="Pseudouridine synthase RsuA/RluA-like" evidence="5">
    <location>
        <begin position="3"/>
        <end position="148"/>
    </location>
</feature>
<dbReference type="Pfam" id="PF00849">
    <property type="entry name" value="PseudoU_synth_2"/>
    <property type="match status" value="1"/>
</dbReference>
<evidence type="ECO:0000256" key="4">
    <source>
        <dbReference type="SAM" id="MobiDB-lite"/>
    </source>
</evidence>
<keyword evidence="2 3" id="KW-0413">Isomerase</keyword>
<accession>A0A241VIR4</accession>
<dbReference type="OrthoDB" id="9807213at2"/>
<dbReference type="Gene3D" id="3.30.70.1560">
    <property type="entry name" value="Alpha-L RNA-binding motif"/>
    <property type="match status" value="1"/>
</dbReference>
<dbReference type="Proteomes" id="UP000291380">
    <property type="component" value="Unassembled WGS sequence"/>
</dbReference>
<dbReference type="GO" id="GO:0009982">
    <property type="term" value="F:pseudouridine synthase activity"/>
    <property type="evidence" value="ECO:0007669"/>
    <property type="project" value="InterPro"/>
</dbReference>
<feature type="compositionally biased region" description="Basic and acidic residues" evidence="4">
    <location>
        <begin position="214"/>
        <end position="228"/>
    </location>
</feature>
<dbReference type="GO" id="GO:0006364">
    <property type="term" value="P:rRNA processing"/>
    <property type="evidence" value="ECO:0007669"/>
    <property type="project" value="UniProtKB-ARBA"/>
</dbReference>
<dbReference type="NCBIfam" id="TIGR00093">
    <property type="entry name" value="pseudouridine synthase"/>
    <property type="match status" value="1"/>
</dbReference>
<comment type="caution">
    <text evidence="6">The sequence shown here is derived from an EMBL/GenBank/DDBJ whole genome shotgun (WGS) entry which is preliminary data.</text>
</comment>
<dbReference type="RefSeq" id="WP_086193547.1">
    <property type="nucleotide sequence ID" value="NZ_JABERF010000071.1"/>
</dbReference>
<dbReference type="EC" id="5.4.99.-" evidence="3"/>
<feature type="region of interest" description="Disordered" evidence="4">
    <location>
        <begin position="195"/>
        <end position="274"/>
    </location>
</feature>
<dbReference type="STRING" id="1977878.B9T23_06865"/>
<proteinExistence type="inferred from homology"/>
<dbReference type="AlphaFoldDB" id="A0A241VIR4"/>
<dbReference type="GO" id="GO:0140098">
    <property type="term" value="F:catalytic activity, acting on RNA"/>
    <property type="evidence" value="ECO:0007669"/>
    <property type="project" value="UniProtKB-ARBA"/>
</dbReference>
<dbReference type="GO" id="GO:0003723">
    <property type="term" value="F:RNA binding"/>
    <property type="evidence" value="ECO:0007669"/>
    <property type="project" value="InterPro"/>
</dbReference>
<reference evidence="6 7" key="1">
    <citation type="submission" date="2019-02" db="EMBL/GenBank/DDBJ databases">
        <title>High diversity of culturable Acinetobacter species in natural soil and water ecosystems.</title>
        <authorList>
            <person name="Radolfova-Krizova L."/>
            <person name="Nemec A."/>
        </authorList>
    </citation>
    <scope>NUCLEOTIDE SEQUENCE [LARGE SCALE GENOMIC DNA]</scope>
    <source>
        <strain evidence="6 7">ANC 4281</strain>
    </source>
</reference>
<protein>
    <recommendedName>
        <fullName evidence="3">Pseudouridine synthase</fullName>
        <ecNumber evidence="3">5.4.99.-</ecNumber>
    </recommendedName>
</protein>
<dbReference type="InterPro" id="IPR042092">
    <property type="entry name" value="PsdUridine_s_RsuA/RluB/E/F_cat"/>
</dbReference>
<dbReference type="InterPro" id="IPR018496">
    <property type="entry name" value="PsdUridine_synth_RsuA/RluB_CS"/>
</dbReference>
<dbReference type="InterPro" id="IPR000748">
    <property type="entry name" value="PsdUridine_synth_RsuA/RluB/E/F"/>
</dbReference>
<organism evidence="6 7">
    <name type="scientific">Acinetobacter terrae</name>
    <dbReference type="NCBI Taxonomy" id="2731247"/>
    <lineage>
        <taxon>Bacteria</taxon>
        <taxon>Pseudomonadati</taxon>
        <taxon>Pseudomonadota</taxon>
        <taxon>Gammaproteobacteria</taxon>
        <taxon>Moraxellales</taxon>
        <taxon>Moraxellaceae</taxon>
        <taxon>Acinetobacter</taxon>
        <taxon>Acinetobacter Taxon 24</taxon>
    </lineage>
</organism>
<dbReference type="EMBL" id="SJOA01000001">
    <property type="protein sequence ID" value="TCB62152.1"/>
    <property type="molecule type" value="Genomic_DNA"/>
</dbReference>
<comment type="similarity">
    <text evidence="1 3">Belongs to the pseudouridine synthase RsuA family.</text>
</comment>
<dbReference type="Gene3D" id="3.30.70.580">
    <property type="entry name" value="Pseudouridine synthase I, catalytic domain, N-terminal subdomain"/>
    <property type="match status" value="1"/>
</dbReference>
<dbReference type="InterPro" id="IPR020103">
    <property type="entry name" value="PsdUridine_synth_cat_dom_sf"/>
</dbReference>
<evidence type="ECO:0000256" key="1">
    <source>
        <dbReference type="ARBA" id="ARBA00008348"/>
    </source>
</evidence>
<evidence type="ECO:0000259" key="5">
    <source>
        <dbReference type="Pfam" id="PF00849"/>
    </source>
</evidence>
<accession>A0A4R0EQV8</accession>
<evidence type="ECO:0000256" key="2">
    <source>
        <dbReference type="ARBA" id="ARBA00023235"/>
    </source>
</evidence>
<dbReference type="InterPro" id="IPR050343">
    <property type="entry name" value="RsuA_PseudoU_synthase"/>
</dbReference>
<dbReference type="PANTHER" id="PTHR47683:SF2">
    <property type="entry name" value="RNA-BINDING S4 DOMAIN-CONTAINING PROTEIN"/>
    <property type="match status" value="1"/>
</dbReference>
<feature type="compositionally biased region" description="Basic residues" evidence="4">
    <location>
        <begin position="201"/>
        <end position="211"/>
    </location>
</feature>
<dbReference type="CDD" id="cd02566">
    <property type="entry name" value="PseudoU_synth_RluE"/>
    <property type="match status" value="1"/>
</dbReference>
<sequence length="274" mass="31013">MKIVILNKPYDVLSQFRADEKHQTMADFTQDPDLRIAGRLDLDSEGLMFLTDHGGLNQFITNPASKKFKTYVVQVDGDITEEALEQLRKGVELKDGITLPAQAKKIDEPDWLWERTPPVRFRASVPTSWVEIQICEGRNRQVRRMTSAVGFPTLRLIRTQIGSISIVKLGLQPGEQVEIEPLLYPDFKDVPADKPYEGRSFAKKTPTKKQHFSVAKDKAREEKGEAPFKGKKKASGGTTRIWQMDDADKPRRKTNGTTRPNNKAPRGRGRSNGR</sequence>
<evidence type="ECO:0000256" key="3">
    <source>
        <dbReference type="RuleBase" id="RU003887"/>
    </source>
</evidence>
<accession>A0A7Y2PQ12</accession>
<evidence type="ECO:0000313" key="6">
    <source>
        <dbReference type="EMBL" id="TCB62152.1"/>
    </source>
</evidence>
<evidence type="ECO:0000313" key="7">
    <source>
        <dbReference type="Proteomes" id="UP000291380"/>
    </source>
</evidence>
<dbReference type="GO" id="GO:0001522">
    <property type="term" value="P:pseudouridine synthesis"/>
    <property type="evidence" value="ECO:0007669"/>
    <property type="project" value="InterPro"/>
</dbReference>
<gene>
    <name evidence="6" type="ORF">E0H85_01095</name>
</gene>
<dbReference type="InterPro" id="IPR020094">
    <property type="entry name" value="TruA/RsuA/RluB/E/F_N"/>
</dbReference>
<dbReference type="SUPFAM" id="SSF55120">
    <property type="entry name" value="Pseudouridine synthase"/>
    <property type="match status" value="1"/>
</dbReference>
<feature type="compositionally biased region" description="Basic residues" evidence="4">
    <location>
        <begin position="265"/>
        <end position="274"/>
    </location>
</feature>
<dbReference type="InterPro" id="IPR006145">
    <property type="entry name" value="PsdUridine_synth_RsuA/RluA"/>
</dbReference>
<dbReference type="PROSITE" id="PS01149">
    <property type="entry name" value="PSI_RSU"/>
    <property type="match status" value="1"/>
</dbReference>
<name>A0A241VIR4_9GAMM</name>